<organism evidence="2 3">
    <name type="scientific">Rhynchophorus ferrugineus</name>
    <name type="common">Red palm weevil</name>
    <name type="synonym">Curculio ferrugineus</name>
    <dbReference type="NCBI Taxonomy" id="354439"/>
    <lineage>
        <taxon>Eukaryota</taxon>
        <taxon>Metazoa</taxon>
        <taxon>Ecdysozoa</taxon>
        <taxon>Arthropoda</taxon>
        <taxon>Hexapoda</taxon>
        <taxon>Insecta</taxon>
        <taxon>Pterygota</taxon>
        <taxon>Neoptera</taxon>
        <taxon>Endopterygota</taxon>
        <taxon>Coleoptera</taxon>
        <taxon>Polyphaga</taxon>
        <taxon>Cucujiformia</taxon>
        <taxon>Curculionidae</taxon>
        <taxon>Dryophthorinae</taxon>
        <taxon>Rhynchophorus</taxon>
    </lineage>
</organism>
<accession>A0A834I2D0</accession>
<evidence type="ECO:0000313" key="3">
    <source>
        <dbReference type="Proteomes" id="UP000625711"/>
    </source>
</evidence>
<feature type="region of interest" description="Disordered" evidence="1">
    <location>
        <begin position="14"/>
        <end position="78"/>
    </location>
</feature>
<dbReference type="EMBL" id="JAACXV010013499">
    <property type="protein sequence ID" value="KAF7273302.1"/>
    <property type="molecule type" value="Genomic_DNA"/>
</dbReference>
<evidence type="ECO:0000313" key="2">
    <source>
        <dbReference type="EMBL" id="KAF7273302.1"/>
    </source>
</evidence>
<name>A0A834I2D0_RHYFE</name>
<evidence type="ECO:0000256" key="1">
    <source>
        <dbReference type="SAM" id="MobiDB-lite"/>
    </source>
</evidence>
<feature type="compositionally biased region" description="Polar residues" evidence="1">
    <location>
        <begin position="29"/>
        <end position="43"/>
    </location>
</feature>
<proteinExistence type="predicted"/>
<sequence length="78" mass="8872">MPLICRRRMRLQRAGIPSRRLRPHVTLAQRPSQLQWQPRQSTIRPARAATSPPNGRDRLIQPQANKPAPLSAPINARP</sequence>
<dbReference type="Proteomes" id="UP000625711">
    <property type="component" value="Unassembled WGS sequence"/>
</dbReference>
<keyword evidence="3" id="KW-1185">Reference proteome</keyword>
<gene>
    <name evidence="2" type="ORF">GWI33_013985</name>
</gene>
<reference evidence="2" key="1">
    <citation type="submission" date="2020-08" db="EMBL/GenBank/DDBJ databases">
        <title>Genome sequencing and assembly of the red palm weevil Rhynchophorus ferrugineus.</title>
        <authorList>
            <person name="Dias G.B."/>
            <person name="Bergman C.M."/>
            <person name="Manee M."/>
        </authorList>
    </citation>
    <scope>NUCLEOTIDE SEQUENCE</scope>
    <source>
        <strain evidence="2">AA-2017</strain>
        <tissue evidence="2">Whole larva</tissue>
    </source>
</reference>
<dbReference type="AlphaFoldDB" id="A0A834I2D0"/>
<comment type="caution">
    <text evidence="2">The sequence shown here is derived from an EMBL/GenBank/DDBJ whole genome shotgun (WGS) entry which is preliminary data.</text>
</comment>
<protein>
    <submittedName>
        <fullName evidence="2">Uncharacterized protein</fullName>
    </submittedName>
</protein>